<reference evidence="1" key="1">
    <citation type="submission" date="2018-05" db="EMBL/GenBank/DDBJ databases">
        <title>Draft genome of Mucuna pruriens seed.</title>
        <authorList>
            <person name="Nnadi N.E."/>
            <person name="Vos R."/>
            <person name="Hasami M.H."/>
            <person name="Devisetty U.K."/>
            <person name="Aguiy J.C."/>
        </authorList>
    </citation>
    <scope>NUCLEOTIDE SEQUENCE [LARGE SCALE GENOMIC DNA]</scope>
    <source>
        <strain evidence="1">JCA_2017</strain>
    </source>
</reference>
<dbReference type="OrthoDB" id="999762at2759"/>
<dbReference type="Proteomes" id="UP000257109">
    <property type="component" value="Unassembled WGS sequence"/>
</dbReference>
<proteinExistence type="predicted"/>
<keyword evidence="2" id="KW-1185">Reference proteome</keyword>
<evidence type="ECO:0000313" key="2">
    <source>
        <dbReference type="Proteomes" id="UP000257109"/>
    </source>
</evidence>
<organism evidence="1 2">
    <name type="scientific">Mucuna pruriens</name>
    <name type="common">Velvet bean</name>
    <name type="synonym">Dolichos pruriens</name>
    <dbReference type="NCBI Taxonomy" id="157652"/>
    <lineage>
        <taxon>Eukaryota</taxon>
        <taxon>Viridiplantae</taxon>
        <taxon>Streptophyta</taxon>
        <taxon>Embryophyta</taxon>
        <taxon>Tracheophyta</taxon>
        <taxon>Spermatophyta</taxon>
        <taxon>Magnoliopsida</taxon>
        <taxon>eudicotyledons</taxon>
        <taxon>Gunneridae</taxon>
        <taxon>Pentapetalae</taxon>
        <taxon>rosids</taxon>
        <taxon>fabids</taxon>
        <taxon>Fabales</taxon>
        <taxon>Fabaceae</taxon>
        <taxon>Papilionoideae</taxon>
        <taxon>50 kb inversion clade</taxon>
        <taxon>NPAAA clade</taxon>
        <taxon>indigoferoid/millettioid clade</taxon>
        <taxon>Phaseoleae</taxon>
        <taxon>Mucuna</taxon>
    </lineage>
</organism>
<accession>A0A371GA58</accession>
<gene>
    <name evidence="1" type="ORF">CR513_31091</name>
</gene>
<protein>
    <submittedName>
        <fullName evidence="1">Uncharacterized protein</fullName>
    </submittedName>
</protein>
<name>A0A371GA58_MUCPR</name>
<evidence type="ECO:0000313" key="1">
    <source>
        <dbReference type="EMBL" id="RDX87442.1"/>
    </source>
</evidence>
<dbReference type="AlphaFoldDB" id="A0A371GA58"/>
<dbReference type="EMBL" id="QJKJ01006229">
    <property type="protein sequence ID" value="RDX87442.1"/>
    <property type="molecule type" value="Genomic_DNA"/>
</dbReference>
<feature type="non-terminal residue" evidence="1">
    <location>
        <position position="1"/>
    </location>
</feature>
<sequence>VTLDMMYQPWCIRYLEWEQAQSYEHKSGLTHLFHDRGSPATKIVNKVVVADNQRLENKISELTFLVRQLANHSSPLVRECSMCASIEHPTNICPILQEIEPQRY</sequence>
<comment type="caution">
    <text evidence="1">The sequence shown here is derived from an EMBL/GenBank/DDBJ whole genome shotgun (WGS) entry which is preliminary data.</text>
</comment>